<proteinExistence type="predicted"/>
<evidence type="ECO:0000313" key="1">
    <source>
        <dbReference type="EMBL" id="MBB3841806.1"/>
    </source>
</evidence>
<dbReference type="EMBL" id="JACIBY010000021">
    <property type="protein sequence ID" value="MBB3841806.1"/>
    <property type="molecule type" value="Genomic_DNA"/>
</dbReference>
<comment type="caution">
    <text evidence="1">The sequence shown here is derived from an EMBL/GenBank/DDBJ whole genome shotgun (WGS) entry which is preliminary data.</text>
</comment>
<protein>
    <submittedName>
        <fullName evidence="1">Uncharacterized protein</fullName>
    </submittedName>
</protein>
<organism evidence="1 2">
    <name type="scientific">Runella defluvii</name>
    <dbReference type="NCBI Taxonomy" id="370973"/>
    <lineage>
        <taxon>Bacteria</taxon>
        <taxon>Pseudomonadati</taxon>
        <taxon>Bacteroidota</taxon>
        <taxon>Cytophagia</taxon>
        <taxon>Cytophagales</taxon>
        <taxon>Spirosomataceae</taxon>
        <taxon>Runella</taxon>
    </lineage>
</organism>
<accession>A0A7W5ZRY6</accession>
<dbReference type="Proteomes" id="UP000541352">
    <property type="component" value="Unassembled WGS sequence"/>
</dbReference>
<evidence type="ECO:0000313" key="2">
    <source>
        <dbReference type="Proteomes" id="UP000541352"/>
    </source>
</evidence>
<sequence>MVSKKKVIKVETDICFENNADKLIENCIIMPTLSKSRPKVRITLIGLFEEF</sequence>
<reference evidence="1 2" key="1">
    <citation type="submission" date="2020-08" db="EMBL/GenBank/DDBJ databases">
        <title>Genomic Encyclopedia of Type Strains, Phase IV (KMG-IV): sequencing the most valuable type-strain genomes for metagenomic binning, comparative biology and taxonomic classification.</title>
        <authorList>
            <person name="Goeker M."/>
        </authorList>
    </citation>
    <scope>NUCLEOTIDE SEQUENCE [LARGE SCALE GENOMIC DNA]</scope>
    <source>
        <strain evidence="1 2">DSM 17976</strain>
    </source>
</reference>
<dbReference type="AlphaFoldDB" id="A0A7W5ZRY6"/>
<gene>
    <name evidence="1" type="ORF">FHS57_005835</name>
</gene>
<name>A0A7W5ZRY6_9BACT</name>
<keyword evidence="2" id="KW-1185">Reference proteome</keyword>